<accession>A0A1Z5T0S0</accession>
<dbReference type="VEuPathDB" id="FungiDB:BTJ68_10865"/>
<dbReference type="EMBL" id="MUNK01000164">
    <property type="protein sequence ID" value="OTA28165.1"/>
    <property type="molecule type" value="Genomic_DNA"/>
</dbReference>
<gene>
    <name evidence="2" type="ORF">BTJ68_10865</name>
</gene>
<protein>
    <submittedName>
        <fullName evidence="2">Uncharacterized protein</fullName>
    </submittedName>
</protein>
<dbReference type="OrthoDB" id="10310246at2759"/>
<dbReference type="InParanoid" id="A0A1Z5T0S0"/>
<name>A0A1Z5T0S0_HORWE</name>
<sequence length="63" mass="7421">MDPQPESDRRQSHDYQGRPENEKHPKDLDLAGLAHQHRRPGFPLVPQQNSHSRRTWVLACWNV</sequence>
<evidence type="ECO:0000313" key="2">
    <source>
        <dbReference type="EMBL" id="OTA28165.1"/>
    </source>
</evidence>
<proteinExistence type="predicted"/>
<comment type="caution">
    <text evidence="2">The sequence shown here is derived from an EMBL/GenBank/DDBJ whole genome shotgun (WGS) entry which is preliminary data.</text>
</comment>
<dbReference type="Proteomes" id="UP000194280">
    <property type="component" value="Unassembled WGS sequence"/>
</dbReference>
<evidence type="ECO:0000313" key="3">
    <source>
        <dbReference type="Proteomes" id="UP000194280"/>
    </source>
</evidence>
<feature type="region of interest" description="Disordered" evidence="1">
    <location>
        <begin position="1"/>
        <end position="29"/>
    </location>
</feature>
<reference evidence="2 3" key="1">
    <citation type="submission" date="2017-01" db="EMBL/GenBank/DDBJ databases">
        <title>The recent genome duplication of the halophilic yeast Hortaea werneckii: insights from long-read sequencing.</title>
        <authorList>
            <person name="Sinha S."/>
            <person name="Flibotte S."/>
            <person name="Neira M."/>
            <person name="Lenassi M."/>
            <person name="Gostincar C."/>
            <person name="Stajich J.E."/>
            <person name="Nislow C.E."/>
        </authorList>
    </citation>
    <scope>NUCLEOTIDE SEQUENCE [LARGE SCALE GENOMIC DNA]</scope>
    <source>
        <strain evidence="2 3">EXF-2000</strain>
    </source>
</reference>
<evidence type="ECO:0000256" key="1">
    <source>
        <dbReference type="SAM" id="MobiDB-lite"/>
    </source>
</evidence>
<organism evidence="2 3">
    <name type="scientific">Hortaea werneckii EXF-2000</name>
    <dbReference type="NCBI Taxonomy" id="1157616"/>
    <lineage>
        <taxon>Eukaryota</taxon>
        <taxon>Fungi</taxon>
        <taxon>Dikarya</taxon>
        <taxon>Ascomycota</taxon>
        <taxon>Pezizomycotina</taxon>
        <taxon>Dothideomycetes</taxon>
        <taxon>Dothideomycetidae</taxon>
        <taxon>Mycosphaerellales</taxon>
        <taxon>Teratosphaeriaceae</taxon>
        <taxon>Hortaea</taxon>
    </lineage>
</organism>
<keyword evidence="3" id="KW-1185">Reference proteome</keyword>
<dbReference type="AlphaFoldDB" id="A0A1Z5T0S0"/>